<dbReference type="RefSeq" id="XP_009549090.1">
    <property type="nucleotide sequence ID" value="XM_009550795.1"/>
</dbReference>
<feature type="region of interest" description="Disordered" evidence="1">
    <location>
        <begin position="1"/>
        <end position="37"/>
    </location>
</feature>
<sequence length="82" mass="8904">MEVDVAKDGGNDVAESVVVEEEQETEGASASAIAENPTENPEPVFVLHKIATLDLENDKLIVFSAVGFVFSYKNFLLFPLMS</sequence>
<dbReference type="HOGENOM" id="CLU_2558559_0_0_1"/>
<dbReference type="GeneID" id="20677800"/>
<evidence type="ECO:0000313" key="3">
    <source>
        <dbReference type="Proteomes" id="UP000030671"/>
    </source>
</evidence>
<dbReference type="Proteomes" id="UP000030671">
    <property type="component" value="Unassembled WGS sequence"/>
</dbReference>
<evidence type="ECO:0000256" key="1">
    <source>
        <dbReference type="SAM" id="MobiDB-lite"/>
    </source>
</evidence>
<organism evidence="2 3">
    <name type="scientific">Heterobasidion irregulare (strain TC 32-1)</name>
    <dbReference type="NCBI Taxonomy" id="747525"/>
    <lineage>
        <taxon>Eukaryota</taxon>
        <taxon>Fungi</taxon>
        <taxon>Dikarya</taxon>
        <taxon>Basidiomycota</taxon>
        <taxon>Agaricomycotina</taxon>
        <taxon>Agaricomycetes</taxon>
        <taxon>Russulales</taxon>
        <taxon>Bondarzewiaceae</taxon>
        <taxon>Heterobasidion</taxon>
        <taxon>Heterobasidion annosum species complex</taxon>
    </lineage>
</organism>
<evidence type="ECO:0000313" key="2">
    <source>
        <dbReference type="EMBL" id="ETW78780.1"/>
    </source>
</evidence>
<dbReference type="InParanoid" id="W4K0E6"/>
<dbReference type="EMBL" id="KI925461">
    <property type="protein sequence ID" value="ETW78780.1"/>
    <property type="molecule type" value="Genomic_DNA"/>
</dbReference>
<name>W4K0E6_HETIT</name>
<keyword evidence="3" id="KW-1185">Reference proteome</keyword>
<dbReference type="AlphaFoldDB" id="W4K0E6"/>
<protein>
    <submittedName>
        <fullName evidence="2">Uncharacterized protein</fullName>
    </submittedName>
</protein>
<accession>W4K0E6</accession>
<dbReference type="KEGG" id="hir:HETIRDRAFT_478059"/>
<gene>
    <name evidence="2" type="ORF">HETIRDRAFT_478059</name>
</gene>
<proteinExistence type="predicted"/>
<reference evidence="2 3" key="1">
    <citation type="journal article" date="2012" name="New Phytol.">
        <title>Insight into trade-off between wood decay and parasitism from the genome of a fungal forest pathogen.</title>
        <authorList>
            <person name="Olson A."/>
            <person name="Aerts A."/>
            <person name="Asiegbu F."/>
            <person name="Belbahri L."/>
            <person name="Bouzid O."/>
            <person name="Broberg A."/>
            <person name="Canback B."/>
            <person name="Coutinho P.M."/>
            <person name="Cullen D."/>
            <person name="Dalman K."/>
            <person name="Deflorio G."/>
            <person name="van Diepen L.T."/>
            <person name="Dunand C."/>
            <person name="Duplessis S."/>
            <person name="Durling M."/>
            <person name="Gonthier P."/>
            <person name="Grimwood J."/>
            <person name="Fossdal C.G."/>
            <person name="Hansson D."/>
            <person name="Henrissat B."/>
            <person name="Hietala A."/>
            <person name="Himmelstrand K."/>
            <person name="Hoffmeister D."/>
            <person name="Hogberg N."/>
            <person name="James T.Y."/>
            <person name="Karlsson M."/>
            <person name="Kohler A."/>
            <person name="Kues U."/>
            <person name="Lee Y.H."/>
            <person name="Lin Y.C."/>
            <person name="Lind M."/>
            <person name="Lindquist E."/>
            <person name="Lombard V."/>
            <person name="Lucas S."/>
            <person name="Lunden K."/>
            <person name="Morin E."/>
            <person name="Murat C."/>
            <person name="Park J."/>
            <person name="Raffaello T."/>
            <person name="Rouze P."/>
            <person name="Salamov A."/>
            <person name="Schmutz J."/>
            <person name="Solheim H."/>
            <person name="Stahlberg J."/>
            <person name="Velez H."/>
            <person name="de Vries R.P."/>
            <person name="Wiebenga A."/>
            <person name="Woodward S."/>
            <person name="Yakovlev I."/>
            <person name="Garbelotto M."/>
            <person name="Martin F."/>
            <person name="Grigoriev I.V."/>
            <person name="Stenlid J."/>
        </authorList>
    </citation>
    <scope>NUCLEOTIDE SEQUENCE [LARGE SCALE GENOMIC DNA]</scope>
    <source>
        <strain evidence="2 3">TC 32-1</strain>
    </source>
</reference>
<feature type="compositionally biased region" description="Basic and acidic residues" evidence="1">
    <location>
        <begin position="1"/>
        <end position="10"/>
    </location>
</feature>